<keyword evidence="2" id="KW-1185">Reference proteome</keyword>
<dbReference type="EMBL" id="LXQA010660777">
    <property type="protein sequence ID" value="MCI64671.1"/>
    <property type="molecule type" value="Genomic_DNA"/>
</dbReference>
<feature type="non-terminal residue" evidence="1">
    <location>
        <position position="33"/>
    </location>
</feature>
<organism evidence="1 2">
    <name type="scientific">Trifolium medium</name>
    <dbReference type="NCBI Taxonomy" id="97028"/>
    <lineage>
        <taxon>Eukaryota</taxon>
        <taxon>Viridiplantae</taxon>
        <taxon>Streptophyta</taxon>
        <taxon>Embryophyta</taxon>
        <taxon>Tracheophyta</taxon>
        <taxon>Spermatophyta</taxon>
        <taxon>Magnoliopsida</taxon>
        <taxon>eudicotyledons</taxon>
        <taxon>Gunneridae</taxon>
        <taxon>Pentapetalae</taxon>
        <taxon>rosids</taxon>
        <taxon>fabids</taxon>
        <taxon>Fabales</taxon>
        <taxon>Fabaceae</taxon>
        <taxon>Papilionoideae</taxon>
        <taxon>50 kb inversion clade</taxon>
        <taxon>NPAAA clade</taxon>
        <taxon>Hologalegina</taxon>
        <taxon>IRL clade</taxon>
        <taxon>Trifolieae</taxon>
        <taxon>Trifolium</taxon>
    </lineage>
</organism>
<evidence type="ECO:0000313" key="1">
    <source>
        <dbReference type="EMBL" id="MCI64671.1"/>
    </source>
</evidence>
<dbReference type="Proteomes" id="UP000265520">
    <property type="component" value="Unassembled WGS sequence"/>
</dbReference>
<reference evidence="1 2" key="1">
    <citation type="journal article" date="2018" name="Front. Plant Sci.">
        <title>Red Clover (Trifolium pratense) and Zigzag Clover (T. medium) - A Picture of Genomic Similarities and Differences.</title>
        <authorList>
            <person name="Dluhosova J."/>
            <person name="Istvanek J."/>
            <person name="Nedelnik J."/>
            <person name="Repkova J."/>
        </authorList>
    </citation>
    <scope>NUCLEOTIDE SEQUENCE [LARGE SCALE GENOMIC DNA]</scope>
    <source>
        <strain evidence="2">cv. 10/8</strain>
        <tissue evidence="1">Leaf</tissue>
    </source>
</reference>
<protein>
    <submittedName>
        <fullName evidence="1">Uncharacterized protein</fullName>
    </submittedName>
</protein>
<accession>A0A392TU04</accession>
<comment type="caution">
    <text evidence="1">The sequence shown here is derived from an EMBL/GenBank/DDBJ whole genome shotgun (WGS) entry which is preliminary data.</text>
</comment>
<proteinExistence type="predicted"/>
<evidence type="ECO:0000313" key="2">
    <source>
        <dbReference type="Proteomes" id="UP000265520"/>
    </source>
</evidence>
<sequence>MDKEEGDVGEEDVIADDAQVGDVFLKRLSSCPG</sequence>
<name>A0A392TU04_9FABA</name>
<dbReference type="AlphaFoldDB" id="A0A392TU04"/>